<dbReference type="InterPro" id="IPR013656">
    <property type="entry name" value="PAS_4"/>
</dbReference>
<dbReference type="SMART" id="SM00388">
    <property type="entry name" value="HisKA"/>
    <property type="match status" value="1"/>
</dbReference>
<dbReference type="CDD" id="cd00130">
    <property type="entry name" value="PAS"/>
    <property type="match status" value="1"/>
</dbReference>
<keyword evidence="7" id="KW-1185">Reference proteome</keyword>
<evidence type="ECO:0000259" key="4">
    <source>
        <dbReference type="PROSITE" id="PS50109"/>
    </source>
</evidence>
<dbReference type="CDD" id="cd00082">
    <property type="entry name" value="HisKA"/>
    <property type="match status" value="1"/>
</dbReference>
<dbReference type="NCBIfam" id="TIGR00229">
    <property type="entry name" value="sensory_box"/>
    <property type="match status" value="1"/>
</dbReference>
<dbReference type="PROSITE" id="PS50112">
    <property type="entry name" value="PAS"/>
    <property type="match status" value="1"/>
</dbReference>
<feature type="domain" description="PAS" evidence="5">
    <location>
        <begin position="22"/>
        <end position="93"/>
    </location>
</feature>
<comment type="caution">
    <text evidence="6">The sequence shown here is derived from an EMBL/GenBank/DDBJ whole genome shotgun (WGS) entry which is preliminary data.</text>
</comment>
<dbReference type="SUPFAM" id="SSF55785">
    <property type="entry name" value="PYP-like sensor domain (PAS domain)"/>
    <property type="match status" value="2"/>
</dbReference>
<reference evidence="6 7" key="1">
    <citation type="submission" date="2022-11" db="EMBL/GenBank/DDBJ databases">
        <title>Minimal conservation of predation-associated metabolite biosynthetic gene clusters underscores biosynthetic potential of Myxococcota including descriptions for ten novel species: Archangium lansinium sp. nov., Myxococcus landrumus sp. nov., Nannocystis bai.</title>
        <authorList>
            <person name="Ahearne A."/>
            <person name="Stevens C."/>
            <person name="Phillips K."/>
        </authorList>
    </citation>
    <scope>NUCLEOTIDE SEQUENCE [LARGE SCALE GENOMIC DNA]</scope>
    <source>
        <strain evidence="6 7">MIWBW</strain>
    </source>
</reference>
<evidence type="ECO:0000259" key="5">
    <source>
        <dbReference type="PROSITE" id="PS50112"/>
    </source>
</evidence>
<dbReference type="PANTHER" id="PTHR43065:SF50">
    <property type="entry name" value="HISTIDINE KINASE"/>
    <property type="match status" value="1"/>
</dbReference>
<gene>
    <name evidence="6" type="ORF">OV287_00750</name>
</gene>
<name>A0ABT3ZUB4_9BACT</name>
<dbReference type="EMBL" id="JAPNKA010000001">
    <property type="protein sequence ID" value="MCY1072998.1"/>
    <property type="molecule type" value="Genomic_DNA"/>
</dbReference>
<dbReference type="Pfam" id="PF00512">
    <property type="entry name" value="HisKA"/>
    <property type="match status" value="1"/>
</dbReference>
<comment type="catalytic activity">
    <reaction evidence="1">
        <text>ATP + protein L-histidine = ADP + protein N-phospho-L-histidine.</text>
        <dbReference type="EC" id="2.7.13.3"/>
    </reaction>
</comment>
<dbReference type="SMART" id="SM00091">
    <property type="entry name" value="PAS"/>
    <property type="match status" value="2"/>
</dbReference>
<dbReference type="SMART" id="SM00387">
    <property type="entry name" value="HATPase_c"/>
    <property type="match status" value="1"/>
</dbReference>
<evidence type="ECO:0000256" key="1">
    <source>
        <dbReference type="ARBA" id="ARBA00000085"/>
    </source>
</evidence>
<dbReference type="InterPro" id="IPR036890">
    <property type="entry name" value="HATPase_C_sf"/>
</dbReference>
<sequence>MASSGVGEAVWAPSPSPPELPYRELFLALAEALPDAVFTKDLQGRYTFINAAGARYLGLSVEEILGRTDSELLPAEQARRTQELDCRALLSRHPLSIVVSERMAGVQREWCSTKGQLRRPDGTVVGMFGLARDLLPHRRSEAARRQSEALFRAAASSGPDAFFIFQADGEGVRLLHLNALAESLLGHEARGAEGRLLSDFPHAAFIAPPHLREQVWRTGQSHDEEVAQVLRGLGRRWFRRQLRAVGDCLAVTVRDITEQRETEVRQRLNERLASIGRLAAGVAHEINNPLAFVSSNLGFIETELRRLPLPEEDLRELLEALSDTREGTERMRLIVQGLQSLSRGETATPQPLALHEALESSIRLVSGRLGGGNRLVRDYGEVPRVLGNSVQLAQVFTNLLVNAAQALPPSGGEIRLVTRLLGDSVAVVEVRDTGCGIPAEHLERIFEPFFTTKPVGEGTGLGLSLCHDIIRGLGGVMTVDSLVGEGSTFRVFLPVVDTGEARAQGEDGALAVVAAGTRLE</sequence>
<dbReference type="Gene3D" id="1.10.287.130">
    <property type="match status" value="1"/>
</dbReference>
<dbReference type="InterPro" id="IPR003594">
    <property type="entry name" value="HATPase_dom"/>
</dbReference>
<dbReference type="SUPFAM" id="SSF47384">
    <property type="entry name" value="Homodimeric domain of signal transducing histidine kinase"/>
    <property type="match status" value="1"/>
</dbReference>
<dbReference type="InterPro" id="IPR036097">
    <property type="entry name" value="HisK_dim/P_sf"/>
</dbReference>
<dbReference type="InterPro" id="IPR035965">
    <property type="entry name" value="PAS-like_dom_sf"/>
</dbReference>
<feature type="domain" description="Histidine kinase" evidence="4">
    <location>
        <begin position="281"/>
        <end position="497"/>
    </location>
</feature>
<evidence type="ECO:0000256" key="2">
    <source>
        <dbReference type="ARBA" id="ARBA00012438"/>
    </source>
</evidence>
<proteinExistence type="predicted"/>
<dbReference type="Pfam" id="PF08448">
    <property type="entry name" value="PAS_4"/>
    <property type="match status" value="1"/>
</dbReference>
<evidence type="ECO:0000256" key="3">
    <source>
        <dbReference type="ARBA" id="ARBA00022553"/>
    </source>
</evidence>
<dbReference type="Pfam" id="PF02518">
    <property type="entry name" value="HATPase_c"/>
    <property type="match status" value="1"/>
</dbReference>
<dbReference type="Gene3D" id="3.30.565.10">
    <property type="entry name" value="Histidine kinase-like ATPase, C-terminal domain"/>
    <property type="match status" value="1"/>
</dbReference>
<dbReference type="PANTHER" id="PTHR43065">
    <property type="entry name" value="SENSOR HISTIDINE KINASE"/>
    <property type="match status" value="1"/>
</dbReference>
<dbReference type="Gene3D" id="3.30.450.20">
    <property type="entry name" value="PAS domain"/>
    <property type="match status" value="2"/>
</dbReference>
<evidence type="ECO:0000313" key="7">
    <source>
        <dbReference type="Proteomes" id="UP001207654"/>
    </source>
</evidence>
<dbReference type="RefSeq" id="WP_267532018.1">
    <property type="nucleotide sequence ID" value="NZ_JAPNKA010000001.1"/>
</dbReference>
<dbReference type="InterPro" id="IPR003661">
    <property type="entry name" value="HisK_dim/P_dom"/>
</dbReference>
<protein>
    <recommendedName>
        <fullName evidence="2">histidine kinase</fullName>
        <ecNumber evidence="2">2.7.13.3</ecNumber>
    </recommendedName>
</protein>
<keyword evidence="3" id="KW-0597">Phosphoprotein</keyword>
<dbReference type="SUPFAM" id="SSF55874">
    <property type="entry name" value="ATPase domain of HSP90 chaperone/DNA topoisomerase II/histidine kinase"/>
    <property type="match status" value="1"/>
</dbReference>
<dbReference type="InterPro" id="IPR005467">
    <property type="entry name" value="His_kinase_dom"/>
</dbReference>
<dbReference type="PROSITE" id="PS50109">
    <property type="entry name" value="HIS_KIN"/>
    <property type="match status" value="1"/>
</dbReference>
<dbReference type="InterPro" id="IPR004358">
    <property type="entry name" value="Sig_transdc_His_kin-like_C"/>
</dbReference>
<dbReference type="PRINTS" id="PR00344">
    <property type="entry name" value="BCTRLSENSOR"/>
</dbReference>
<dbReference type="Pfam" id="PF13188">
    <property type="entry name" value="PAS_8"/>
    <property type="match status" value="1"/>
</dbReference>
<dbReference type="InterPro" id="IPR000014">
    <property type="entry name" value="PAS"/>
</dbReference>
<dbReference type="EC" id="2.7.13.3" evidence="2"/>
<organism evidence="6 7">
    <name type="scientific">Archangium lansingense</name>
    <dbReference type="NCBI Taxonomy" id="2995310"/>
    <lineage>
        <taxon>Bacteria</taxon>
        <taxon>Pseudomonadati</taxon>
        <taxon>Myxococcota</taxon>
        <taxon>Myxococcia</taxon>
        <taxon>Myxococcales</taxon>
        <taxon>Cystobacterineae</taxon>
        <taxon>Archangiaceae</taxon>
        <taxon>Archangium</taxon>
    </lineage>
</organism>
<accession>A0ABT3ZUB4</accession>
<evidence type="ECO:0000313" key="6">
    <source>
        <dbReference type="EMBL" id="MCY1072998.1"/>
    </source>
</evidence>
<dbReference type="Proteomes" id="UP001207654">
    <property type="component" value="Unassembled WGS sequence"/>
</dbReference>